<gene>
    <name evidence="2" type="ORF">CGOC_LOCUS3330</name>
</gene>
<dbReference type="OrthoDB" id="44015at2759"/>
<dbReference type="AlphaFoldDB" id="A0A3P6SP67"/>
<proteinExistence type="predicted"/>
<dbReference type="EMBL" id="UYRV01008346">
    <property type="protein sequence ID" value="VDK55478.1"/>
    <property type="molecule type" value="Genomic_DNA"/>
</dbReference>
<dbReference type="Proteomes" id="UP000271889">
    <property type="component" value="Unassembled WGS sequence"/>
</dbReference>
<protein>
    <submittedName>
        <fullName evidence="2">Uncharacterized protein</fullName>
    </submittedName>
</protein>
<feature type="region of interest" description="Disordered" evidence="1">
    <location>
        <begin position="146"/>
        <end position="205"/>
    </location>
</feature>
<name>A0A3P6SP67_CYLGO</name>
<accession>A0A3P6SP67</accession>
<evidence type="ECO:0000313" key="3">
    <source>
        <dbReference type="Proteomes" id="UP000271889"/>
    </source>
</evidence>
<sequence>MYFGIIACCEELNHSGCEILVMAQPLVSQRPAENVGNTNGFQPDFTRAFSAKPSNGDGGNDTNPFLMSDNTQQPPQPQPSVAAMWQQGFGAAPTTDSGFTSNAESQGGSMTSGNEQAGAQIGNPFGVVKQEPVSQFQGVGSPFQQDLQRFTSQNSSSTESPISFPQQQQQQQQPPAPQPPVTTAAAPPPIPPAPKGIYENTPFCE</sequence>
<feature type="compositionally biased region" description="Polar residues" evidence="1">
    <location>
        <begin position="94"/>
        <end position="117"/>
    </location>
</feature>
<feature type="compositionally biased region" description="Polar residues" evidence="1">
    <location>
        <begin position="60"/>
        <end position="71"/>
    </location>
</feature>
<keyword evidence="3" id="KW-1185">Reference proteome</keyword>
<feature type="region of interest" description="Disordered" evidence="1">
    <location>
        <begin position="50"/>
        <end position="121"/>
    </location>
</feature>
<feature type="compositionally biased region" description="Pro residues" evidence="1">
    <location>
        <begin position="174"/>
        <end position="194"/>
    </location>
</feature>
<organism evidence="2 3">
    <name type="scientific">Cylicostephanus goldi</name>
    <name type="common">Nematode worm</name>
    <dbReference type="NCBI Taxonomy" id="71465"/>
    <lineage>
        <taxon>Eukaryota</taxon>
        <taxon>Metazoa</taxon>
        <taxon>Ecdysozoa</taxon>
        <taxon>Nematoda</taxon>
        <taxon>Chromadorea</taxon>
        <taxon>Rhabditida</taxon>
        <taxon>Rhabditina</taxon>
        <taxon>Rhabditomorpha</taxon>
        <taxon>Strongyloidea</taxon>
        <taxon>Strongylidae</taxon>
        <taxon>Cylicostephanus</taxon>
    </lineage>
</organism>
<evidence type="ECO:0000313" key="2">
    <source>
        <dbReference type="EMBL" id="VDK55478.1"/>
    </source>
</evidence>
<evidence type="ECO:0000256" key="1">
    <source>
        <dbReference type="SAM" id="MobiDB-lite"/>
    </source>
</evidence>
<reference evidence="2 3" key="1">
    <citation type="submission" date="2018-11" db="EMBL/GenBank/DDBJ databases">
        <authorList>
            <consortium name="Pathogen Informatics"/>
        </authorList>
    </citation>
    <scope>NUCLEOTIDE SEQUENCE [LARGE SCALE GENOMIC DNA]</scope>
</reference>
<feature type="compositionally biased region" description="Polar residues" evidence="1">
    <location>
        <begin position="146"/>
        <end position="164"/>
    </location>
</feature>